<dbReference type="Proteomes" id="UP000010473">
    <property type="component" value="Chromosome"/>
</dbReference>
<accession>K9XQD2</accession>
<dbReference type="KEGG" id="scs:Sta7437_1152"/>
<evidence type="ECO:0000313" key="2">
    <source>
        <dbReference type="Proteomes" id="UP000010473"/>
    </source>
</evidence>
<dbReference type="eggNOG" id="ENOG5033Y0S">
    <property type="taxonomic scope" value="Bacteria"/>
</dbReference>
<sequence length="269" mass="31179">MNASISAFSIPQLPNVSLVAFYQNKPSQLTNLIQTIIAEINRSSLSKSNFLNYQLEQIHGTILGCEGVSTSLGIINKWFYEFRQKTRYVNLSGWLNFLQNQVKFPIIIRFGGYHPQVNYHFLSRQQHPSIRTFQLQSSGEDNFVPVLIGWSFTEQKITLDIEKLRRQAQQFNLLHKYHQTPNSIDNDFYLRLGTIKGKLSANEIFLIEQKIRENLQLQPPFYVSINQNDLAFVKYQDLTLPLETTEILPLTEATETKLQRLYANSDTTK</sequence>
<organism evidence="1 2">
    <name type="scientific">Stanieria cyanosphaera (strain ATCC 29371 / PCC 7437)</name>
    <dbReference type="NCBI Taxonomy" id="111780"/>
    <lineage>
        <taxon>Bacteria</taxon>
        <taxon>Bacillati</taxon>
        <taxon>Cyanobacteriota</taxon>
        <taxon>Cyanophyceae</taxon>
        <taxon>Pleurocapsales</taxon>
        <taxon>Dermocarpellaceae</taxon>
        <taxon>Stanieria</taxon>
    </lineage>
</organism>
<dbReference type="EMBL" id="CP003653">
    <property type="protein sequence ID" value="AFZ34723.1"/>
    <property type="molecule type" value="Genomic_DNA"/>
</dbReference>
<dbReference type="HOGENOM" id="CLU_1034088_0_0_3"/>
<gene>
    <name evidence="1" type="ordered locus">Sta7437_1152</name>
</gene>
<dbReference type="OrthoDB" id="9429584at2"/>
<keyword evidence="2" id="KW-1185">Reference proteome</keyword>
<proteinExistence type="predicted"/>
<dbReference type="RefSeq" id="WP_015192396.1">
    <property type="nucleotide sequence ID" value="NC_019748.1"/>
</dbReference>
<protein>
    <submittedName>
        <fullName evidence="1">Uncharacterized protein</fullName>
    </submittedName>
</protein>
<name>K9XQD2_STAC7</name>
<evidence type="ECO:0000313" key="1">
    <source>
        <dbReference type="EMBL" id="AFZ34723.1"/>
    </source>
</evidence>
<dbReference type="AlphaFoldDB" id="K9XQD2"/>
<reference evidence="2" key="1">
    <citation type="journal article" date="2013" name="Proc. Natl. Acad. Sci. U.S.A.">
        <title>Improving the coverage of the cyanobacterial phylum using diversity-driven genome sequencing.</title>
        <authorList>
            <person name="Shih P.M."/>
            <person name="Wu D."/>
            <person name="Latifi A."/>
            <person name="Axen S.D."/>
            <person name="Fewer D.P."/>
            <person name="Talla E."/>
            <person name="Calteau A."/>
            <person name="Cai F."/>
            <person name="Tandeau de Marsac N."/>
            <person name="Rippka R."/>
            <person name="Herdman M."/>
            <person name="Sivonen K."/>
            <person name="Coursin T."/>
            <person name="Laurent T."/>
            <person name="Goodwin L."/>
            <person name="Nolan M."/>
            <person name="Davenport K.W."/>
            <person name="Han C.S."/>
            <person name="Rubin E.M."/>
            <person name="Eisen J.A."/>
            <person name="Woyke T."/>
            <person name="Gugger M."/>
            <person name="Kerfeld C.A."/>
        </authorList>
    </citation>
    <scope>NUCLEOTIDE SEQUENCE [LARGE SCALE GENOMIC DNA]</scope>
    <source>
        <strain evidence="2">ATCC 29371 / PCC 7437</strain>
    </source>
</reference>